<feature type="region of interest" description="Disordered" evidence="6">
    <location>
        <begin position="141"/>
        <end position="169"/>
    </location>
</feature>
<comment type="pathway">
    <text evidence="1">Protein modification; protein ubiquitination.</text>
</comment>
<dbReference type="InterPro" id="IPR051865">
    <property type="entry name" value="WD-repeat_CDT2_adapter"/>
</dbReference>
<dbReference type="Gene3D" id="2.130.10.10">
    <property type="entry name" value="YVTN repeat-like/Quinoprotein amine dehydrogenase"/>
    <property type="match status" value="1"/>
</dbReference>
<evidence type="ECO:0000256" key="1">
    <source>
        <dbReference type="ARBA" id="ARBA00004906"/>
    </source>
</evidence>
<dbReference type="EMBL" id="SUNJ01010426">
    <property type="protein sequence ID" value="TPP59663.1"/>
    <property type="molecule type" value="Genomic_DNA"/>
</dbReference>
<dbReference type="PANTHER" id="PTHR22852">
    <property type="entry name" value="LETHAL 2 DENTICLELESS PROTEIN RETINOIC ACID-REGULATED NUCLEAR MATRIX-ASSOCIATED PROTEIN"/>
    <property type="match status" value="1"/>
</dbReference>
<keyword evidence="2" id="KW-0853">WD repeat</keyword>
<dbReference type="Proteomes" id="UP000316759">
    <property type="component" value="Unassembled WGS sequence"/>
</dbReference>
<protein>
    <submittedName>
        <fullName evidence="7">Denticleless protein</fullName>
    </submittedName>
</protein>
<dbReference type="PROSITE" id="PS00678">
    <property type="entry name" value="WD_REPEATS_1"/>
    <property type="match status" value="1"/>
</dbReference>
<dbReference type="SUPFAM" id="SSF50978">
    <property type="entry name" value="WD40 repeat-like"/>
    <property type="match status" value="1"/>
</dbReference>
<keyword evidence="3" id="KW-0677">Repeat</keyword>
<reference evidence="7 8" key="1">
    <citation type="submission" date="2019-04" db="EMBL/GenBank/DDBJ databases">
        <title>Annotation for the trematode Fasciola gigantica.</title>
        <authorList>
            <person name="Choi Y.-J."/>
        </authorList>
    </citation>
    <scope>NUCLEOTIDE SEQUENCE [LARGE SCALE GENOMIC DNA]</scope>
    <source>
        <strain evidence="7">Uganda_cow_1</strain>
    </source>
</reference>
<gene>
    <name evidence="7" type="ORF">FGIG_09359</name>
</gene>
<feature type="non-terminal residue" evidence="7">
    <location>
        <position position="1"/>
    </location>
</feature>
<keyword evidence="8" id="KW-1185">Reference proteome</keyword>
<comment type="similarity">
    <text evidence="5">Belongs to the WD repeat cdt2 family.</text>
</comment>
<accession>A0A504YEU9</accession>
<dbReference type="InterPro" id="IPR036322">
    <property type="entry name" value="WD40_repeat_dom_sf"/>
</dbReference>
<dbReference type="STRING" id="46835.A0A504YEU9"/>
<evidence type="ECO:0000313" key="7">
    <source>
        <dbReference type="EMBL" id="TPP59663.1"/>
    </source>
</evidence>
<comment type="caution">
    <text evidence="7">The sequence shown here is derived from an EMBL/GenBank/DDBJ whole genome shotgun (WGS) entry which is preliminary data.</text>
</comment>
<dbReference type="InterPro" id="IPR001680">
    <property type="entry name" value="WD40_rpt"/>
</dbReference>
<dbReference type="SMART" id="SM00320">
    <property type="entry name" value="WD40"/>
    <property type="match status" value="2"/>
</dbReference>
<dbReference type="PANTHER" id="PTHR22852:SF0">
    <property type="entry name" value="DENTICLELESS PROTEIN HOMOLOG"/>
    <property type="match status" value="1"/>
</dbReference>
<evidence type="ECO:0000256" key="2">
    <source>
        <dbReference type="ARBA" id="ARBA00022574"/>
    </source>
</evidence>
<dbReference type="GO" id="GO:0007095">
    <property type="term" value="P:mitotic G2 DNA damage checkpoint signaling"/>
    <property type="evidence" value="ECO:0007669"/>
    <property type="project" value="TreeGrafter"/>
</dbReference>
<dbReference type="GO" id="GO:0030674">
    <property type="term" value="F:protein-macromolecule adaptor activity"/>
    <property type="evidence" value="ECO:0007669"/>
    <property type="project" value="TreeGrafter"/>
</dbReference>
<dbReference type="GO" id="GO:0005634">
    <property type="term" value="C:nucleus"/>
    <property type="evidence" value="ECO:0007669"/>
    <property type="project" value="TreeGrafter"/>
</dbReference>
<name>A0A504YEU9_FASGI</name>
<dbReference type="OrthoDB" id="2096344at2759"/>
<proteinExistence type="inferred from homology"/>
<sequence>QGYSDLQLNSVHSRLYANCLDNVVYEYDLLRNSTSPVFAYTGHQTDSFYIKLDVSPDDRYVICGSSDRRAHIYAIGQRRQCPIVLSGHNGEVSVPRWCRSDPTRIVTLSDDSRAFVWNMFPARRCILPQPGELAGLAERLSPSEGLMSPGEQDRRIVRSPRSTPSRSTQQAVASALATTTSPSAASARRRQSNINCFLSALSPPCSSPQQGTKQSPTVPPAGCIGQFGRRNAATLTETLGGVVQRFPGLCVASTTTSGNSTPPLGCYSPTANVRSPSTPVSARHRRLLSPDRLYSDASDIENISPNISRQPLLRDSLPLDCVDGPLGLTRSPILCCSTNTHMVPNTPETPPPTSLVKRTPLGLHQALFNTPPPPQQLLNENPHSVMVPRKRPSMLDSAPEVRDPDRMLLGKRRRLTVYEPIDRRAGAPVSHSPTTPIGRRRRMTTCTTRALTPITKFFKRNGDDKI</sequence>
<dbReference type="GO" id="GO:0043161">
    <property type="term" value="P:proteasome-mediated ubiquitin-dependent protein catabolic process"/>
    <property type="evidence" value="ECO:0007669"/>
    <property type="project" value="TreeGrafter"/>
</dbReference>
<evidence type="ECO:0000256" key="4">
    <source>
        <dbReference type="ARBA" id="ARBA00022786"/>
    </source>
</evidence>
<evidence type="ECO:0000313" key="8">
    <source>
        <dbReference type="Proteomes" id="UP000316759"/>
    </source>
</evidence>
<dbReference type="AlphaFoldDB" id="A0A504YEU9"/>
<evidence type="ECO:0000256" key="5">
    <source>
        <dbReference type="ARBA" id="ARBA00038344"/>
    </source>
</evidence>
<evidence type="ECO:0000256" key="6">
    <source>
        <dbReference type="SAM" id="MobiDB-lite"/>
    </source>
</evidence>
<keyword evidence="4" id="KW-0833">Ubl conjugation pathway</keyword>
<dbReference type="InterPro" id="IPR019775">
    <property type="entry name" value="WD40_repeat_CS"/>
</dbReference>
<dbReference type="Pfam" id="PF00400">
    <property type="entry name" value="WD40"/>
    <property type="match status" value="1"/>
</dbReference>
<evidence type="ECO:0000256" key="3">
    <source>
        <dbReference type="ARBA" id="ARBA00022737"/>
    </source>
</evidence>
<organism evidence="7 8">
    <name type="scientific">Fasciola gigantica</name>
    <name type="common">Giant liver fluke</name>
    <dbReference type="NCBI Taxonomy" id="46835"/>
    <lineage>
        <taxon>Eukaryota</taxon>
        <taxon>Metazoa</taxon>
        <taxon>Spiralia</taxon>
        <taxon>Lophotrochozoa</taxon>
        <taxon>Platyhelminthes</taxon>
        <taxon>Trematoda</taxon>
        <taxon>Digenea</taxon>
        <taxon>Plagiorchiida</taxon>
        <taxon>Echinostomata</taxon>
        <taxon>Echinostomatoidea</taxon>
        <taxon>Fasciolidae</taxon>
        <taxon>Fasciola</taxon>
    </lineage>
</organism>
<dbReference type="InterPro" id="IPR015943">
    <property type="entry name" value="WD40/YVTN_repeat-like_dom_sf"/>
</dbReference>
<feature type="compositionally biased region" description="Low complexity" evidence="6">
    <location>
        <begin position="159"/>
        <end position="169"/>
    </location>
</feature>